<evidence type="ECO:0000313" key="1">
    <source>
        <dbReference type="EMBL" id="KAK1867189.1"/>
    </source>
</evidence>
<dbReference type="Proteomes" id="UP000798662">
    <property type="component" value="Chromosome 3"/>
</dbReference>
<evidence type="ECO:0000313" key="2">
    <source>
        <dbReference type="Proteomes" id="UP000798662"/>
    </source>
</evidence>
<reference evidence="1" key="1">
    <citation type="submission" date="2019-11" db="EMBL/GenBank/DDBJ databases">
        <title>Nori genome reveals adaptations in red seaweeds to the harsh intertidal environment.</title>
        <authorList>
            <person name="Wang D."/>
            <person name="Mao Y."/>
        </authorList>
    </citation>
    <scope>NUCLEOTIDE SEQUENCE</scope>
    <source>
        <tissue evidence="1">Gametophyte</tissue>
    </source>
</reference>
<comment type="caution">
    <text evidence="1">The sequence shown here is derived from an EMBL/GenBank/DDBJ whole genome shotgun (WGS) entry which is preliminary data.</text>
</comment>
<gene>
    <name evidence="1" type="ORF">I4F81_009696</name>
</gene>
<accession>A0ACC3CB64</accession>
<organism evidence="1 2">
    <name type="scientific">Pyropia yezoensis</name>
    <name type="common">Susabi-nori</name>
    <name type="synonym">Porphyra yezoensis</name>
    <dbReference type="NCBI Taxonomy" id="2788"/>
    <lineage>
        <taxon>Eukaryota</taxon>
        <taxon>Rhodophyta</taxon>
        <taxon>Bangiophyceae</taxon>
        <taxon>Bangiales</taxon>
        <taxon>Bangiaceae</taxon>
        <taxon>Pyropia</taxon>
    </lineage>
</organism>
<sequence>MVSRGSSPSVGAAGAPAGAVGQTTRHANTDVAAATAITIVRRDGRSQRPTTGAPTLPRKRADSSTWRGAAGHGGVGGSDDARRGSSGAPRGGGGQRPPGAAPTTPATGLRGGTGRQAKAVTTPPTPPSKGCRPDPPGHDGTPVPVAGT</sequence>
<dbReference type="EMBL" id="CM020620">
    <property type="protein sequence ID" value="KAK1867189.1"/>
    <property type="molecule type" value="Genomic_DNA"/>
</dbReference>
<proteinExistence type="predicted"/>
<keyword evidence="2" id="KW-1185">Reference proteome</keyword>
<name>A0ACC3CB64_PYRYE</name>
<protein>
    <submittedName>
        <fullName evidence="1">Uncharacterized protein</fullName>
    </submittedName>
</protein>